<dbReference type="EMBL" id="KK119257">
    <property type="protein sequence ID" value="KFM75195.1"/>
    <property type="molecule type" value="Genomic_DNA"/>
</dbReference>
<evidence type="ECO:0000313" key="1">
    <source>
        <dbReference type="EMBL" id="KFM75195.1"/>
    </source>
</evidence>
<gene>
    <name evidence="1" type="ORF">X975_08206</name>
</gene>
<evidence type="ECO:0000313" key="2">
    <source>
        <dbReference type="Proteomes" id="UP000054359"/>
    </source>
</evidence>
<protein>
    <submittedName>
        <fullName evidence="1">Uncharacterized protein</fullName>
    </submittedName>
</protein>
<proteinExistence type="predicted"/>
<dbReference type="Proteomes" id="UP000054359">
    <property type="component" value="Unassembled WGS sequence"/>
</dbReference>
<organism evidence="1 2">
    <name type="scientific">Stegodyphus mimosarum</name>
    <name type="common">African social velvet spider</name>
    <dbReference type="NCBI Taxonomy" id="407821"/>
    <lineage>
        <taxon>Eukaryota</taxon>
        <taxon>Metazoa</taxon>
        <taxon>Ecdysozoa</taxon>
        <taxon>Arthropoda</taxon>
        <taxon>Chelicerata</taxon>
        <taxon>Arachnida</taxon>
        <taxon>Araneae</taxon>
        <taxon>Araneomorphae</taxon>
        <taxon>Entelegynae</taxon>
        <taxon>Eresoidea</taxon>
        <taxon>Eresidae</taxon>
        <taxon>Stegodyphus</taxon>
    </lineage>
</organism>
<name>A0A087UCV6_STEMI</name>
<reference evidence="1 2" key="1">
    <citation type="submission" date="2013-11" db="EMBL/GenBank/DDBJ databases">
        <title>Genome sequencing of Stegodyphus mimosarum.</title>
        <authorList>
            <person name="Bechsgaard J."/>
        </authorList>
    </citation>
    <scope>NUCLEOTIDE SEQUENCE [LARGE SCALE GENOMIC DNA]</scope>
</reference>
<dbReference type="AlphaFoldDB" id="A0A087UCV6"/>
<feature type="non-terminal residue" evidence="1">
    <location>
        <position position="48"/>
    </location>
</feature>
<sequence>MIVCSVTKPKYKTRCSLKMEFTAKFETANVSALDALYRKTELLWNPPP</sequence>
<accession>A0A087UCV6</accession>
<keyword evidence="2" id="KW-1185">Reference proteome</keyword>